<evidence type="ECO:0000259" key="3">
    <source>
        <dbReference type="Pfam" id="PF13598"/>
    </source>
</evidence>
<evidence type="ECO:0000313" key="4">
    <source>
        <dbReference type="EMBL" id="RPD54848.1"/>
    </source>
</evidence>
<sequence length="613" mass="66422">MAASAISLHASDHPIKSVTIFHSDTGTAEITRTFPLSLRGEKNVVNIDGISSCIDLDSPRIRVLSGPSGVRVFDICCNIEELSAKCEALVAKRTLRQQEYDRLVETASRLHVSHGIAHSLIQNVSGFAKDSQDPPGSKAGHEVDQLMQTLVQQMRSASDALQTLDRQILELERELSVPLQSRKGDGSTVITVTILAEQECEVTLQLTYLVTGARWEPHYDLHAQTAGDGRPCADITLHHYAKITQSTGEEWKDTEITLSTSSSQSLTGLSIPSLDPRHVSPKQVNPPQARLLSSTHISTLAKAHPLTVTPGGFHLHAAGSGSNLQTRVPQPSKDTQAAPEDAYVHIPHPDTASHFIAPLTSTTQSLAHATVNSAPLSFVHNPAHSYRVGDGEAVSLPSDGLAHTVPLTTLRLRAEPEYVCVPRKSSAVFMQARIQNTGKHELLAGPVRVYLDDQFVAKTVLHHVAANESFVCILGVDTRLKVSYHQRSHPGSPQSATDVMKTTAYSTTITVTNDHDLDIAHLIVRDSLPVSDDDAKIKVSMQKPEDLAQAKDGEEMAVATNTNSEAKANVRVRWAKAEHGRGGREEGMYEWVCGLHAGAEIVLEAEWVVTAPA</sequence>
<proteinExistence type="predicted"/>
<organism evidence="4 5">
    <name type="scientific">Lentinus tigrinus ALCF2SS1-6</name>
    <dbReference type="NCBI Taxonomy" id="1328759"/>
    <lineage>
        <taxon>Eukaryota</taxon>
        <taxon>Fungi</taxon>
        <taxon>Dikarya</taxon>
        <taxon>Basidiomycota</taxon>
        <taxon>Agaricomycotina</taxon>
        <taxon>Agaricomycetes</taxon>
        <taxon>Polyporales</taxon>
        <taxon>Polyporaceae</taxon>
        <taxon>Lentinus</taxon>
    </lineage>
</organism>
<dbReference type="InterPro" id="IPR011935">
    <property type="entry name" value="CHP02231"/>
</dbReference>
<feature type="coiled-coil region" evidence="1">
    <location>
        <begin position="147"/>
        <end position="174"/>
    </location>
</feature>
<name>A0A5C2RT21_9APHY</name>
<dbReference type="STRING" id="1328759.A0A5C2RT21"/>
<dbReference type="EMBL" id="ML122301">
    <property type="protein sequence ID" value="RPD54848.1"/>
    <property type="molecule type" value="Genomic_DNA"/>
</dbReference>
<accession>A0A5C2RT21</accession>
<dbReference type="InterPro" id="IPR037291">
    <property type="entry name" value="DUF4139"/>
</dbReference>
<feature type="domain" description="DUF4139" evidence="3">
    <location>
        <begin position="204"/>
        <end position="612"/>
    </location>
</feature>
<keyword evidence="5" id="KW-1185">Reference proteome</keyword>
<evidence type="ECO:0000256" key="1">
    <source>
        <dbReference type="SAM" id="Coils"/>
    </source>
</evidence>
<dbReference type="PANTHER" id="PTHR31005">
    <property type="entry name" value="DUF4139 DOMAIN-CONTAINING PROTEIN"/>
    <property type="match status" value="1"/>
</dbReference>
<dbReference type="OrthoDB" id="10068793at2759"/>
<dbReference type="PANTHER" id="PTHR31005:SF8">
    <property type="entry name" value="DUF4139 DOMAIN-CONTAINING PROTEIN"/>
    <property type="match status" value="1"/>
</dbReference>
<reference evidence="4" key="1">
    <citation type="journal article" date="2018" name="Genome Biol. Evol.">
        <title>Genomics and development of Lentinus tigrinus, a white-rot wood-decaying mushroom with dimorphic fruiting bodies.</title>
        <authorList>
            <person name="Wu B."/>
            <person name="Xu Z."/>
            <person name="Knudson A."/>
            <person name="Carlson A."/>
            <person name="Chen N."/>
            <person name="Kovaka S."/>
            <person name="LaButti K."/>
            <person name="Lipzen A."/>
            <person name="Pennachio C."/>
            <person name="Riley R."/>
            <person name="Schakwitz W."/>
            <person name="Umezawa K."/>
            <person name="Ohm R.A."/>
            <person name="Grigoriev I.V."/>
            <person name="Nagy L.G."/>
            <person name="Gibbons J."/>
            <person name="Hibbett D."/>
        </authorList>
    </citation>
    <scope>NUCLEOTIDE SEQUENCE [LARGE SCALE GENOMIC DNA]</scope>
    <source>
        <strain evidence="4">ALCF2SS1-6</strain>
    </source>
</reference>
<gene>
    <name evidence="4" type="ORF">L227DRAFT_580207</name>
</gene>
<dbReference type="AlphaFoldDB" id="A0A5C2RT21"/>
<dbReference type="Pfam" id="PF13598">
    <property type="entry name" value="DUF4139"/>
    <property type="match status" value="1"/>
</dbReference>
<feature type="region of interest" description="Disordered" evidence="2">
    <location>
        <begin position="265"/>
        <end position="286"/>
    </location>
</feature>
<dbReference type="Proteomes" id="UP000313359">
    <property type="component" value="Unassembled WGS sequence"/>
</dbReference>
<protein>
    <recommendedName>
        <fullName evidence="3">DUF4139 domain-containing protein</fullName>
    </recommendedName>
</protein>
<keyword evidence="1" id="KW-0175">Coiled coil</keyword>
<evidence type="ECO:0000313" key="5">
    <source>
        <dbReference type="Proteomes" id="UP000313359"/>
    </source>
</evidence>
<evidence type="ECO:0000256" key="2">
    <source>
        <dbReference type="SAM" id="MobiDB-lite"/>
    </source>
</evidence>